<name>A0A2T5UU34_9HYPH</name>
<dbReference type="EMBL" id="QAYG01000013">
    <property type="protein sequence ID" value="PTW55002.1"/>
    <property type="molecule type" value="Genomic_DNA"/>
</dbReference>
<proteinExistence type="predicted"/>
<sequence>MTGDLVPHIDRKRKATVYSNFEDKLGAAGEVDFVKFKRKARHFLLEHEDNIGLQKLRRGKPLAATSTDVAPSGHEQVFDLKRTNKLTAAFDGINRGAVV</sequence>
<accession>A0A2T5UU34</accession>
<protein>
    <submittedName>
        <fullName evidence="1">Uncharacterized protein</fullName>
    </submittedName>
</protein>
<evidence type="ECO:0000313" key="1">
    <source>
        <dbReference type="EMBL" id="PTW55002.1"/>
    </source>
</evidence>
<reference evidence="1 2" key="1">
    <citation type="submission" date="2018-04" db="EMBL/GenBank/DDBJ databases">
        <title>Genomic Encyclopedia of Archaeal and Bacterial Type Strains, Phase II (KMG-II): from individual species to whole genera.</title>
        <authorList>
            <person name="Goeker M."/>
        </authorList>
    </citation>
    <scope>NUCLEOTIDE SEQUENCE [LARGE SCALE GENOMIC DNA]</scope>
    <source>
        <strain evidence="1 2">DSM 23382</strain>
    </source>
</reference>
<dbReference type="RefSeq" id="WP_107991872.1">
    <property type="nucleotide sequence ID" value="NZ_QAYG01000013.1"/>
</dbReference>
<dbReference type="AlphaFoldDB" id="A0A2T5UU34"/>
<comment type="caution">
    <text evidence="1">The sequence shown here is derived from an EMBL/GenBank/DDBJ whole genome shotgun (WGS) entry which is preliminary data.</text>
</comment>
<organism evidence="1 2">
    <name type="scientific">Breoghania corrubedonensis</name>
    <dbReference type="NCBI Taxonomy" id="665038"/>
    <lineage>
        <taxon>Bacteria</taxon>
        <taxon>Pseudomonadati</taxon>
        <taxon>Pseudomonadota</taxon>
        <taxon>Alphaproteobacteria</taxon>
        <taxon>Hyphomicrobiales</taxon>
        <taxon>Stappiaceae</taxon>
        <taxon>Breoghania</taxon>
    </lineage>
</organism>
<gene>
    <name evidence="1" type="ORF">C8N35_11343</name>
</gene>
<keyword evidence="2" id="KW-1185">Reference proteome</keyword>
<evidence type="ECO:0000313" key="2">
    <source>
        <dbReference type="Proteomes" id="UP000244081"/>
    </source>
</evidence>
<dbReference type="Proteomes" id="UP000244081">
    <property type="component" value="Unassembled WGS sequence"/>
</dbReference>